<dbReference type="Pfam" id="PF12791">
    <property type="entry name" value="RsgI_N"/>
    <property type="match status" value="1"/>
</dbReference>
<evidence type="ECO:0000256" key="7">
    <source>
        <dbReference type="SAM" id="Phobius"/>
    </source>
</evidence>
<evidence type="ECO:0000256" key="5">
    <source>
        <dbReference type="ARBA" id="ARBA00023136"/>
    </source>
</evidence>
<evidence type="ECO:0000259" key="8">
    <source>
        <dbReference type="PROSITE" id="PS51849"/>
    </source>
</evidence>
<evidence type="ECO:0000256" key="6">
    <source>
        <dbReference type="SAM" id="MobiDB-lite"/>
    </source>
</evidence>
<keyword evidence="2" id="KW-1003">Cell membrane</keyword>
<keyword evidence="10" id="KW-1185">Reference proteome</keyword>
<dbReference type="Proteomes" id="UP001156102">
    <property type="component" value="Unassembled WGS sequence"/>
</dbReference>
<dbReference type="RefSeq" id="WP_254756277.1">
    <property type="nucleotide sequence ID" value="NZ_JANCLT010000001.1"/>
</dbReference>
<dbReference type="InterPro" id="IPR024449">
    <property type="entry name" value="Anti-sigma_RsgI_N"/>
</dbReference>
<gene>
    <name evidence="9" type="ORF">NK662_00525</name>
</gene>
<feature type="compositionally biased region" description="Basic and acidic residues" evidence="6">
    <location>
        <begin position="243"/>
        <end position="264"/>
    </location>
</feature>
<evidence type="ECO:0000256" key="3">
    <source>
        <dbReference type="ARBA" id="ARBA00022692"/>
    </source>
</evidence>
<keyword evidence="3 7" id="KW-0812">Transmembrane</keyword>
<evidence type="ECO:0000313" key="9">
    <source>
        <dbReference type="EMBL" id="MCP8967019.1"/>
    </source>
</evidence>
<dbReference type="AlphaFoldDB" id="A0AA41X134"/>
<dbReference type="PROSITE" id="PS51849">
    <property type="entry name" value="RSGI_N"/>
    <property type="match status" value="1"/>
</dbReference>
<feature type="region of interest" description="Disordered" evidence="6">
    <location>
        <begin position="180"/>
        <end position="312"/>
    </location>
</feature>
<keyword evidence="4 7" id="KW-1133">Transmembrane helix</keyword>
<feature type="compositionally biased region" description="Basic and acidic residues" evidence="6">
    <location>
        <begin position="273"/>
        <end position="312"/>
    </location>
</feature>
<reference evidence="9" key="1">
    <citation type="submission" date="2022-07" db="EMBL/GenBank/DDBJ databases">
        <authorList>
            <person name="Li W.-J."/>
            <person name="Deng Q.-Q."/>
        </authorList>
    </citation>
    <scope>NUCLEOTIDE SEQUENCE</scope>
    <source>
        <strain evidence="9">SYSU M60031</strain>
    </source>
</reference>
<dbReference type="Pfam" id="PF23750">
    <property type="entry name" value="RsgI_M"/>
    <property type="match status" value="1"/>
</dbReference>
<feature type="compositionally biased region" description="Basic and acidic residues" evidence="6">
    <location>
        <begin position="180"/>
        <end position="196"/>
    </location>
</feature>
<evidence type="ECO:0000313" key="10">
    <source>
        <dbReference type="Proteomes" id="UP001156102"/>
    </source>
</evidence>
<dbReference type="InterPro" id="IPR055431">
    <property type="entry name" value="RsgI_M"/>
</dbReference>
<comment type="caution">
    <text evidence="9">The sequence shown here is derived from an EMBL/GenBank/DDBJ whole genome shotgun (WGS) entry which is preliminary data.</text>
</comment>
<protein>
    <submittedName>
        <fullName evidence="9">Anti-sigma factor domain-containing protein</fullName>
    </submittedName>
</protein>
<organism evidence="9 10">
    <name type="scientific">Ectobacillus ponti</name>
    <dbReference type="NCBI Taxonomy" id="2961894"/>
    <lineage>
        <taxon>Bacteria</taxon>
        <taxon>Bacillati</taxon>
        <taxon>Bacillota</taxon>
        <taxon>Bacilli</taxon>
        <taxon>Bacillales</taxon>
        <taxon>Bacillaceae</taxon>
        <taxon>Ectobacillus</taxon>
    </lineage>
</organism>
<dbReference type="GO" id="GO:0005886">
    <property type="term" value="C:plasma membrane"/>
    <property type="evidence" value="ECO:0007669"/>
    <property type="project" value="UniProtKB-SubCell"/>
</dbReference>
<feature type="domain" description="RsgI N-terminal anti-sigma" evidence="8">
    <location>
        <begin position="2"/>
        <end position="50"/>
    </location>
</feature>
<proteinExistence type="predicted"/>
<accession>A0AA41X134</accession>
<sequence length="312" mass="36247">MNRGIVMEVQKRNVIVMTPGGEFISFLRNGRQYKIGEEVLVSAEQAATTRQRRLIWKPLLLLACSLLIAFTLLYNGKPGKAYAYVSMDAESSLEASVDEDLHVRDLRAYNKEGEQVLRDLGDWKGKRVTEVIASVIQRSEQMGYVKNREVLLTYVATNQKVDEELARSLHSLEEAYTKELHVTSRRSTPEQREAARKKGLTTGGYIKQQSPQQEMPPAEEPDEKEQIPSVPAPPPNEGTETNPHPEKKEQKQEEKEERMQEKQTRPQPPGKQKHPEKEERKREKKEKQLEKHYKQRPQHEKEREKEQEKEWD</sequence>
<dbReference type="EMBL" id="JANCLT010000001">
    <property type="protein sequence ID" value="MCP8967019.1"/>
    <property type="molecule type" value="Genomic_DNA"/>
</dbReference>
<evidence type="ECO:0000256" key="2">
    <source>
        <dbReference type="ARBA" id="ARBA00022475"/>
    </source>
</evidence>
<feature type="transmembrane region" description="Helical" evidence="7">
    <location>
        <begin position="54"/>
        <end position="74"/>
    </location>
</feature>
<evidence type="ECO:0000256" key="1">
    <source>
        <dbReference type="ARBA" id="ARBA00004162"/>
    </source>
</evidence>
<comment type="subcellular location">
    <subcellularLocation>
        <location evidence="1">Cell membrane</location>
        <topology evidence="1">Single-pass membrane protein</topology>
    </subcellularLocation>
</comment>
<name>A0AA41X134_9BACI</name>
<keyword evidence="5 7" id="KW-0472">Membrane</keyword>
<evidence type="ECO:0000256" key="4">
    <source>
        <dbReference type="ARBA" id="ARBA00022989"/>
    </source>
</evidence>